<dbReference type="InterPro" id="IPR005152">
    <property type="entry name" value="Lipase_secreted"/>
</dbReference>
<reference evidence="2 3" key="1">
    <citation type="submission" date="2019-03" db="EMBL/GenBank/DDBJ databases">
        <title>Genomic Encyclopedia of Type Strains, Phase IV (KMG-IV): sequencing the most valuable type-strain genomes for metagenomic binning, comparative biology and taxonomic classification.</title>
        <authorList>
            <person name="Goeker M."/>
        </authorList>
    </citation>
    <scope>NUCLEOTIDE SEQUENCE [LARGE SCALE GENOMIC DNA]</scope>
    <source>
        <strain evidence="2 3">DSM 44496</strain>
    </source>
</reference>
<dbReference type="PIRSF" id="PIRSF029171">
    <property type="entry name" value="Esterase_LipA"/>
    <property type="match status" value="1"/>
</dbReference>
<protein>
    <submittedName>
        <fullName evidence="2">Secretory lipase</fullName>
    </submittedName>
</protein>
<dbReference type="Proteomes" id="UP000295087">
    <property type="component" value="Unassembled WGS sequence"/>
</dbReference>
<proteinExistence type="predicted"/>
<dbReference type="GO" id="GO:0004806">
    <property type="term" value="F:triacylglycerol lipase activity"/>
    <property type="evidence" value="ECO:0007669"/>
    <property type="project" value="InterPro"/>
</dbReference>
<dbReference type="GO" id="GO:0016042">
    <property type="term" value="P:lipid catabolic process"/>
    <property type="evidence" value="ECO:0007669"/>
    <property type="project" value="InterPro"/>
</dbReference>
<dbReference type="Gene3D" id="1.10.260.130">
    <property type="match status" value="1"/>
</dbReference>
<name>A0A4R6PUE7_NOCIG</name>
<feature type="chain" id="PRO_5020689697" evidence="1">
    <location>
        <begin position="29"/>
        <end position="380"/>
    </location>
</feature>
<keyword evidence="3" id="KW-1185">Reference proteome</keyword>
<evidence type="ECO:0000313" key="3">
    <source>
        <dbReference type="Proteomes" id="UP000295087"/>
    </source>
</evidence>
<organism evidence="2 3">
    <name type="scientific">Nocardia ignorata</name>
    <dbReference type="NCBI Taxonomy" id="145285"/>
    <lineage>
        <taxon>Bacteria</taxon>
        <taxon>Bacillati</taxon>
        <taxon>Actinomycetota</taxon>
        <taxon>Actinomycetes</taxon>
        <taxon>Mycobacteriales</taxon>
        <taxon>Nocardiaceae</taxon>
        <taxon>Nocardia</taxon>
    </lineage>
</organism>
<dbReference type="PANTHER" id="PTHR34853">
    <property type="match status" value="1"/>
</dbReference>
<sequence>MSDKPIRAAVVAALTSAALLAGLAPASAETPGSLISAQAEAAGWHGLDRGSSIEYWMTDSAGVARPASGALFLPSGDAPATGWPIIAYDHGSSGSGRGCGGQADPETAPFPGQRAAEDRLIKRFVEQGFAVVTPDYLGLGRFDTGPHPYLEVHSEATATIDLVRAARAAEPDLSRTWSVVGTSQGGHAALSSAHVQSSYAPELDFRGTVAIDAASDVEKVLPFMGPDVPGPPGSTIFLVSILAGLRATHPELDVDSYLTPRGKAVIDAAAGQCLDTIVAETKGMTSRDMFVRPIEPLRGALAAYMALPTSGYDAPILLTMNVTDTIVPSPLHAALVAQFAVNGVDHQVLPGTGTHGSVTPAQLDAIDAFLARVNAVPPQR</sequence>
<dbReference type="InterPro" id="IPR029058">
    <property type="entry name" value="AB_hydrolase_fold"/>
</dbReference>
<dbReference type="PANTHER" id="PTHR34853:SF1">
    <property type="entry name" value="LIPASE 5"/>
    <property type="match status" value="1"/>
</dbReference>
<dbReference type="AlphaFoldDB" id="A0A4R6PUE7"/>
<comment type="caution">
    <text evidence="2">The sequence shown here is derived from an EMBL/GenBank/DDBJ whole genome shotgun (WGS) entry which is preliminary data.</text>
</comment>
<dbReference type="EMBL" id="SNXK01000001">
    <property type="protein sequence ID" value="TDP42525.1"/>
    <property type="molecule type" value="Genomic_DNA"/>
</dbReference>
<dbReference type="Gene3D" id="3.40.50.1820">
    <property type="entry name" value="alpha/beta hydrolase"/>
    <property type="match status" value="1"/>
</dbReference>
<keyword evidence="1" id="KW-0732">Signal</keyword>
<accession>A0A4R6PUE7</accession>
<dbReference type="SUPFAM" id="SSF53474">
    <property type="entry name" value="alpha/beta-Hydrolases"/>
    <property type="match status" value="1"/>
</dbReference>
<gene>
    <name evidence="2" type="ORF">DFR75_1011638</name>
</gene>
<dbReference type="RefSeq" id="WP_067485503.1">
    <property type="nucleotide sequence ID" value="NZ_SNXK01000001.1"/>
</dbReference>
<evidence type="ECO:0000256" key="1">
    <source>
        <dbReference type="SAM" id="SignalP"/>
    </source>
</evidence>
<evidence type="ECO:0000313" key="2">
    <source>
        <dbReference type="EMBL" id="TDP42525.1"/>
    </source>
</evidence>
<dbReference type="Pfam" id="PF03583">
    <property type="entry name" value="LIP"/>
    <property type="match status" value="1"/>
</dbReference>
<feature type="signal peptide" evidence="1">
    <location>
        <begin position="1"/>
        <end position="28"/>
    </location>
</feature>